<organism evidence="5">
    <name type="scientific">Herbaspirillum huttiense subsp. nephrolepidis</name>
    <dbReference type="NCBI Taxonomy" id="3075126"/>
    <lineage>
        <taxon>Bacteria</taxon>
        <taxon>Pseudomonadati</taxon>
        <taxon>Pseudomonadota</taxon>
        <taxon>Betaproteobacteria</taxon>
        <taxon>Burkholderiales</taxon>
        <taxon>Oxalobacteraceae</taxon>
        <taxon>Herbaspirillum</taxon>
    </lineage>
</organism>
<dbReference type="InterPro" id="IPR009057">
    <property type="entry name" value="Homeodomain-like_sf"/>
</dbReference>
<dbReference type="Gene3D" id="1.10.10.60">
    <property type="entry name" value="Homeodomain-like"/>
    <property type="match status" value="2"/>
</dbReference>
<dbReference type="PANTHER" id="PTHR46796:SF14">
    <property type="entry name" value="TRANSCRIPTIONAL REGULATORY PROTEIN"/>
    <property type="match status" value="1"/>
</dbReference>
<dbReference type="AlphaFoldDB" id="A0AAE4K3D9"/>
<feature type="domain" description="HTH araC/xylS-type" evidence="4">
    <location>
        <begin position="200"/>
        <end position="298"/>
    </location>
</feature>
<evidence type="ECO:0000256" key="2">
    <source>
        <dbReference type="ARBA" id="ARBA00023125"/>
    </source>
</evidence>
<dbReference type="RefSeq" id="WP_310836792.1">
    <property type="nucleotide sequence ID" value="NZ_JAVLSM010000004.1"/>
</dbReference>
<protein>
    <submittedName>
        <fullName evidence="5">AraC family transcriptional regulator</fullName>
    </submittedName>
</protein>
<dbReference type="SUPFAM" id="SSF46689">
    <property type="entry name" value="Homeodomain-like"/>
    <property type="match status" value="2"/>
</dbReference>
<gene>
    <name evidence="5" type="ORF">RJN63_07760</name>
</gene>
<evidence type="ECO:0000313" key="5">
    <source>
        <dbReference type="EMBL" id="MDT0336717.1"/>
    </source>
</evidence>
<comment type="caution">
    <text evidence="5">The sequence shown here is derived from an EMBL/GenBank/DDBJ whole genome shotgun (WGS) entry which is preliminary data.</text>
</comment>
<proteinExistence type="predicted"/>
<dbReference type="PROSITE" id="PS01124">
    <property type="entry name" value="HTH_ARAC_FAMILY_2"/>
    <property type="match status" value="1"/>
</dbReference>
<dbReference type="Pfam" id="PF12833">
    <property type="entry name" value="HTH_18"/>
    <property type="match status" value="1"/>
</dbReference>
<evidence type="ECO:0000256" key="3">
    <source>
        <dbReference type="ARBA" id="ARBA00023163"/>
    </source>
</evidence>
<dbReference type="InterPro" id="IPR050204">
    <property type="entry name" value="AraC_XylS_family_regulators"/>
</dbReference>
<keyword evidence="2" id="KW-0238">DNA-binding</keyword>
<name>A0AAE4K3D9_9BURK</name>
<dbReference type="GO" id="GO:0003700">
    <property type="term" value="F:DNA-binding transcription factor activity"/>
    <property type="evidence" value="ECO:0007669"/>
    <property type="project" value="InterPro"/>
</dbReference>
<dbReference type="EMBL" id="JAVRAA010000003">
    <property type="protein sequence ID" value="MDT0336717.1"/>
    <property type="molecule type" value="Genomic_DNA"/>
</dbReference>
<reference evidence="5" key="1">
    <citation type="submission" date="2023-02" db="EMBL/GenBank/DDBJ databases">
        <title>Description of Herbaspirillum huttiense subsp. nephrolepsisexaltata and Herbaspirillum huttiense subsp. lycopersicon.</title>
        <authorList>
            <person name="Poudel M."/>
            <person name="Sharma A."/>
            <person name="Goss E."/>
            <person name="Tapia J.H."/>
            <person name="Harmon C.M."/>
            <person name="Jones J.B."/>
        </authorList>
    </citation>
    <scope>NUCLEOTIDE SEQUENCE</scope>
    <source>
        <strain evidence="5">NC40101</strain>
    </source>
</reference>
<dbReference type="SMART" id="SM00342">
    <property type="entry name" value="HTH_ARAC"/>
    <property type="match status" value="1"/>
</dbReference>
<dbReference type="InterPro" id="IPR018060">
    <property type="entry name" value="HTH_AraC"/>
</dbReference>
<accession>A0AAE4K3D9</accession>
<keyword evidence="3" id="KW-0804">Transcription</keyword>
<dbReference type="GO" id="GO:0043565">
    <property type="term" value="F:sequence-specific DNA binding"/>
    <property type="evidence" value="ECO:0007669"/>
    <property type="project" value="InterPro"/>
</dbReference>
<evidence type="ECO:0000256" key="1">
    <source>
        <dbReference type="ARBA" id="ARBA00023015"/>
    </source>
</evidence>
<dbReference type="PANTHER" id="PTHR46796">
    <property type="entry name" value="HTH-TYPE TRANSCRIPTIONAL ACTIVATOR RHAS-RELATED"/>
    <property type="match status" value="1"/>
</dbReference>
<sequence>MTAQAPLATAPARSDSLGCSSTALKQSQELQGSQFSFYRKRVEGREVSQVYTPASDRGFLVGISMASQHRRSIFRGRQGAQFEFGRGAVYIRDFSEDYRADLQTPFDFLLVELPLSWFATVNEDLRGRKARGLATVTGHDDPVLAHLAAALAPALARPDADNHLFVDQLGLAMGTHLLQRYGGASLPAPRHVRLSRLHEERAKQMLLQKNREQVSIPEIARECNMSASYFLRAFKASTGHTPHQWLLLQRVDMAREYLRHTSLSLAEIAVACDFYDQSHFSRVFSQIVGSSPGAWRRRLG</sequence>
<evidence type="ECO:0000259" key="4">
    <source>
        <dbReference type="PROSITE" id="PS01124"/>
    </source>
</evidence>
<keyword evidence="1" id="KW-0805">Transcription regulation</keyword>